<evidence type="ECO:0000313" key="4">
    <source>
        <dbReference type="EMBL" id="OAI13511.1"/>
    </source>
</evidence>
<feature type="transmembrane region" description="Helical" evidence="2">
    <location>
        <begin position="620"/>
        <end position="640"/>
    </location>
</feature>
<accession>A0A177N6M9</accession>
<dbReference type="InterPro" id="IPR051043">
    <property type="entry name" value="Sulfatase_Mod_Factor_Kinase"/>
</dbReference>
<name>A0A177N6M9_9GAMM</name>
<keyword evidence="2" id="KW-0812">Transmembrane</keyword>
<gene>
    <name evidence="4" type="ORF">A1355_13475</name>
</gene>
<dbReference type="Pfam" id="PF03781">
    <property type="entry name" value="FGE-sulfatase"/>
    <property type="match status" value="1"/>
</dbReference>
<protein>
    <recommendedName>
        <fullName evidence="3">Sulfatase-modifying factor enzyme-like domain-containing protein</fullName>
    </recommendedName>
</protein>
<evidence type="ECO:0000256" key="1">
    <source>
        <dbReference type="SAM" id="MobiDB-lite"/>
    </source>
</evidence>
<dbReference type="InterPro" id="IPR042095">
    <property type="entry name" value="SUMF_sf"/>
</dbReference>
<dbReference type="AlphaFoldDB" id="A0A177N6M9"/>
<keyword evidence="2" id="KW-1133">Transmembrane helix</keyword>
<dbReference type="SUPFAM" id="SSF56436">
    <property type="entry name" value="C-type lectin-like"/>
    <property type="match status" value="1"/>
</dbReference>
<comment type="caution">
    <text evidence="4">The sequence shown here is derived from an EMBL/GenBank/DDBJ whole genome shotgun (WGS) entry which is preliminary data.</text>
</comment>
<feature type="transmembrane region" description="Helical" evidence="2">
    <location>
        <begin position="98"/>
        <end position="117"/>
    </location>
</feature>
<reference evidence="5" key="1">
    <citation type="submission" date="2016-03" db="EMBL/GenBank/DDBJ databases">
        <authorList>
            <person name="Heylen K."/>
            <person name="De Vos P."/>
            <person name="Vekeman B."/>
        </authorList>
    </citation>
    <scope>NUCLEOTIDE SEQUENCE [LARGE SCALE GENOMIC DNA]</scope>
    <source>
        <strain evidence="5">R-45383</strain>
    </source>
</reference>
<dbReference type="InterPro" id="IPR016187">
    <property type="entry name" value="CTDL_fold"/>
</dbReference>
<proteinExistence type="predicted"/>
<keyword evidence="2" id="KW-0472">Membrane</keyword>
<dbReference type="STRING" id="702114.A1355_13475"/>
<feature type="transmembrane region" description="Helical" evidence="2">
    <location>
        <begin position="176"/>
        <end position="197"/>
    </location>
</feature>
<dbReference type="Proteomes" id="UP000077628">
    <property type="component" value="Unassembled WGS sequence"/>
</dbReference>
<dbReference type="Gene3D" id="3.90.1580.10">
    <property type="entry name" value="paralog of FGE (formylglycine-generating enzyme)"/>
    <property type="match status" value="1"/>
</dbReference>
<evidence type="ECO:0000259" key="3">
    <source>
        <dbReference type="Pfam" id="PF03781"/>
    </source>
</evidence>
<feature type="domain" description="Sulfatase-modifying factor enzyme-like" evidence="3">
    <location>
        <begin position="791"/>
        <end position="1022"/>
    </location>
</feature>
<feature type="region of interest" description="Disordered" evidence="1">
    <location>
        <begin position="57"/>
        <end position="89"/>
    </location>
</feature>
<keyword evidence="5" id="KW-1185">Reference proteome</keyword>
<evidence type="ECO:0000313" key="5">
    <source>
        <dbReference type="Proteomes" id="UP000077628"/>
    </source>
</evidence>
<dbReference type="EMBL" id="LUUK01000209">
    <property type="protein sequence ID" value="OAI13511.1"/>
    <property type="molecule type" value="Genomic_DNA"/>
</dbReference>
<evidence type="ECO:0000256" key="2">
    <source>
        <dbReference type="SAM" id="Phobius"/>
    </source>
</evidence>
<organism evidence="4 5">
    <name type="scientific">Methylomonas koyamae</name>
    <dbReference type="NCBI Taxonomy" id="702114"/>
    <lineage>
        <taxon>Bacteria</taxon>
        <taxon>Pseudomonadati</taxon>
        <taxon>Pseudomonadota</taxon>
        <taxon>Gammaproteobacteria</taxon>
        <taxon>Methylococcales</taxon>
        <taxon>Methylococcaceae</taxon>
        <taxon>Methylomonas</taxon>
    </lineage>
</organism>
<dbReference type="PANTHER" id="PTHR23150:SF35">
    <property type="entry name" value="BLL6746 PROTEIN"/>
    <property type="match status" value="1"/>
</dbReference>
<dbReference type="GO" id="GO:0120147">
    <property type="term" value="F:formylglycine-generating oxidase activity"/>
    <property type="evidence" value="ECO:0007669"/>
    <property type="project" value="TreeGrafter"/>
</dbReference>
<sequence>MQQQRDLHYLFAVWRQQADLPVDLEAYGLRIRPLLCRDPDQQQQFLDVWAKHWGSSTAAKHETSPDAQTRQQAEHLIEQQRSGTPPAQQRRRTQIMQLGILLVLLTVLAGLIYWQFYRSAPVARIEPQPLPPIVQPDTLVKPKPRANDNGTYRPYLTEIPIRQLPPGFPVEGPLRIAGYWAATVSNVALLLPLLWLWQRRRVQFRRGKSPHAEDLRLRAPRASLAPLLGANAKSLFGRLRFAANGERRIDWRQTVSAIAQSGGAPQLIFRQRPRQADFVLIADRRHRDDQNAWLLTQLVDTLKQAQIRVHRYHFDRHPEWLWPDKQRGARPETLQQVLWLHPGSRVLLVAEHEVMFYRLTGEPQSWLQAFKAVPEYRLALTTRPHANQLDRLQLAHYRFTVIDKLSDLTPLLDFATHPPTADRADETFAMPTDFRREWLGTLPPVQLQPVLDWISHRYGGGVRRLLGFLAVYPALHGDLSRALFDYAAAESKGFTAESLLTTLGLPWCRQGWLPGWLRRALLAEMTRDDRRLARRFFLRLFSGKQPAGHIVQLQLQKQPAWWRVWPRFGGRRGELKSPWRDGIFAEILLLPRWHWLEQLLPRRLLAALPNMLISAWPRRFALVLLTLAYAAAVNALWQHYGKPWYARQLLAEHIAADRDVTVTIVHHPGGLAAAQALGHGLAAMGYRIARTPDNTVEVNRIDAPAPLLDELLDIAKHMTWGGDFELASETAAPLIYLAAMPRTGQVFRDPIPTARVPAAYPVQLDWQAAQDIKPLDRRAPDIDWSVQAIQPTMTPITAGKFRMGSPANEKGRYDNEGPQHDVNIPAFQLAEAELTFDEWERCVQAKACRAVEDNGWGRGKRPVINVSWDDAQSYIGWLNKRLDLSGPSAYRLPSEAEWEYAARAGTTTAYYWGQSWQCGYVNAGEFGQCKGVNQTQPVKNYKANAFKLYDVSGNVWEWVQDCWHDNYNGAPGDGRAWEQGACERRALRGGSWNNFPSLLRSASRYGFRPVAAISFTGFRLARTR</sequence>
<dbReference type="PANTHER" id="PTHR23150">
    <property type="entry name" value="SULFATASE MODIFYING FACTOR 1, 2"/>
    <property type="match status" value="1"/>
</dbReference>
<dbReference type="InterPro" id="IPR005532">
    <property type="entry name" value="SUMF_dom"/>
</dbReference>